<dbReference type="Proteomes" id="UP000245698">
    <property type="component" value="Unassembled WGS sequence"/>
</dbReference>
<evidence type="ECO:0000313" key="2">
    <source>
        <dbReference type="Proteomes" id="UP000245698"/>
    </source>
</evidence>
<reference evidence="2" key="1">
    <citation type="submission" date="2016-12" db="EMBL/GenBank/DDBJ databases">
        <authorList>
            <person name="Brunel B."/>
        </authorList>
    </citation>
    <scope>NUCLEOTIDE SEQUENCE [LARGE SCALE GENOMIC DNA]</scope>
</reference>
<organism evidence="1 2">
    <name type="scientific">Mesorhizobium delmotii</name>
    <dbReference type="NCBI Taxonomy" id="1631247"/>
    <lineage>
        <taxon>Bacteria</taxon>
        <taxon>Pseudomonadati</taxon>
        <taxon>Pseudomonadota</taxon>
        <taxon>Alphaproteobacteria</taxon>
        <taxon>Hyphomicrobiales</taxon>
        <taxon>Phyllobacteriaceae</taxon>
        <taxon>Mesorhizobium</taxon>
    </lineage>
</organism>
<dbReference type="AlphaFoldDB" id="A0A2P9AMV7"/>
<sequence length="41" mass="4678">MMINVNDDTPGQKIMLNGKSQHEYSATVFNMKLGHGWARWA</sequence>
<accession>A0A2P9AMV7</accession>
<proteinExistence type="predicted"/>
<dbReference type="EMBL" id="FUIG01000036">
    <property type="protein sequence ID" value="SJM32489.1"/>
    <property type="molecule type" value="Genomic_DNA"/>
</dbReference>
<gene>
    <name evidence="1" type="ORF">BQ8482_290084</name>
</gene>
<dbReference type="RefSeq" id="WP_280178859.1">
    <property type="nucleotide sequence ID" value="NZ_FUIG01000036.1"/>
</dbReference>
<name>A0A2P9AMV7_9HYPH</name>
<evidence type="ECO:0000313" key="1">
    <source>
        <dbReference type="EMBL" id="SJM32489.1"/>
    </source>
</evidence>
<protein>
    <submittedName>
        <fullName evidence="1">Uncharacterized protein</fullName>
    </submittedName>
</protein>
<keyword evidence="2" id="KW-1185">Reference proteome</keyword>